<feature type="transmembrane region" description="Helical" evidence="1">
    <location>
        <begin position="173"/>
        <end position="195"/>
    </location>
</feature>
<evidence type="ECO:0000313" key="2">
    <source>
        <dbReference type="EMBL" id="KAJ7611677.1"/>
    </source>
</evidence>
<reference evidence="2" key="1">
    <citation type="submission" date="2023-03" db="EMBL/GenBank/DDBJ databases">
        <title>Massive genome expansion in bonnet fungi (Mycena s.s.) driven by repeated elements and novel gene families across ecological guilds.</title>
        <authorList>
            <consortium name="Lawrence Berkeley National Laboratory"/>
            <person name="Harder C.B."/>
            <person name="Miyauchi S."/>
            <person name="Viragh M."/>
            <person name="Kuo A."/>
            <person name="Thoen E."/>
            <person name="Andreopoulos B."/>
            <person name="Lu D."/>
            <person name="Skrede I."/>
            <person name="Drula E."/>
            <person name="Henrissat B."/>
            <person name="Morin E."/>
            <person name="Kohler A."/>
            <person name="Barry K."/>
            <person name="LaButti K."/>
            <person name="Morin E."/>
            <person name="Salamov A."/>
            <person name="Lipzen A."/>
            <person name="Mereny Z."/>
            <person name="Hegedus B."/>
            <person name="Baldrian P."/>
            <person name="Stursova M."/>
            <person name="Weitz H."/>
            <person name="Taylor A."/>
            <person name="Grigoriev I.V."/>
            <person name="Nagy L.G."/>
            <person name="Martin F."/>
            <person name="Kauserud H."/>
        </authorList>
    </citation>
    <scope>NUCLEOTIDE SEQUENCE</scope>
    <source>
        <strain evidence="2">9284</strain>
    </source>
</reference>
<keyword evidence="3" id="KW-1185">Reference proteome</keyword>
<protein>
    <submittedName>
        <fullName evidence="2">Uncharacterized protein</fullName>
    </submittedName>
</protein>
<keyword evidence="1" id="KW-0472">Membrane</keyword>
<feature type="transmembrane region" description="Helical" evidence="1">
    <location>
        <begin position="225"/>
        <end position="243"/>
    </location>
</feature>
<proteinExistence type="predicted"/>
<name>A0AAD7B5W8_9AGAR</name>
<feature type="transmembrane region" description="Helical" evidence="1">
    <location>
        <begin position="47"/>
        <end position="69"/>
    </location>
</feature>
<organism evidence="2 3">
    <name type="scientific">Roridomyces roridus</name>
    <dbReference type="NCBI Taxonomy" id="1738132"/>
    <lineage>
        <taxon>Eukaryota</taxon>
        <taxon>Fungi</taxon>
        <taxon>Dikarya</taxon>
        <taxon>Basidiomycota</taxon>
        <taxon>Agaricomycotina</taxon>
        <taxon>Agaricomycetes</taxon>
        <taxon>Agaricomycetidae</taxon>
        <taxon>Agaricales</taxon>
        <taxon>Marasmiineae</taxon>
        <taxon>Mycenaceae</taxon>
        <taxon>Roridomyces</taxon>
    </lineage>
</organism>
<keyword evidence="1" id="KW-0812">Transmembrane</keyword>
<dbReference type="AlphaFoldDB" id="A0AAD7B5W8"/>
<comment type="caution">
    <text evidence="2">The sequence shown here is derived from an EMBL/GenBank/DDBJ whole genome shotgun (WGS) entry which is preliminary data.</text>
</comment>
<sequence>MAPSLAGAELIEDFISSAMYGIYLVTLAMAGTALLTTKFGRLRRRAGINWILLVVSVVLFVNATLNYFLTITLTYDALVAYAYDGSGGADHILGHASGWKTFVKSVNVTLQTLIGGFILLYRCWSVYNKRWIVVVLPGIIWVADIACAIGILVHLARTQDGRINSGNGVDWGLSFWTLTICTNIASTSLIVWRIWHMERMNRKDGQQESVQSTDKSMLAQTMRSIVESGMIYTANSILQLAGFASGTTWVYIASAFAVSSVGITFNLIIIRGARQHVEVQDPPVSSIRFASARTSPTCTSDRAIASEHGDKANVFMLASLQEDSLP</sequence>
<evidence type="ECO:0000256" key="1">
    <source>
        <dbReference type="SAM" id="Phobius"/>
    </source>
</evidence>
<evidence type="ECO:0000313" key="3">
    <source>
        <dbReference type="Proteomes" id="UP001221142"/>
    </source>
</evidence>
<dbReference type="Proteomes" id="UP001221142">
    <property type="component" value="Unassembled WGS sequence"/>
</dbReference>
<dbReference type="EMBL" id="JARKIF010000032">
    <property type="protein sequence ID" value="KAJ7611677.1"/>
    <property type="molecule type" value="Genomic_DNA"/>
</dbReference>
<accession>A0AAD7B5W8</accession>
<feature type="transmembrane region" description="Helical" evidence="1">
    <location>
        <begin position="249"/>
        <end position="270"/>
    </location>
</feature>
<feature type="transmembrane region" description="Helical" evidence="1">
    <location>
        <begin position="131"/>
        <end position="153"/>
    </location>
</feature>
<feature type="transmembrane region" description="Helical" evidence="1">
    <location>
        <begin position="106"/>
        <end position="124"/>
    </location>
</feature>
<keyword evidence="1" id="KW-1133">Transmembrane helix</keyword>
<feature type="transmembrane region" description="Helical" evidence="1">
    <location>
        <begin position="14"/>
        <end position="35"/>
    </location>
</feature>
<gene>
    <name evidence="2" type="ORF">FB45DRAFT_940656</name>
</gene>